<keyword evidence="3" id="KW-1003">Cell membrane</keyword>
<evidence type="ECO:0000256" key="6">
    <source>
        <dbReference type="ARBA" id="ARBA00023136"/>
    </source>
</evidence>
<keyword evidence="4 7" id="KW-0812">Transmembrane</keyword>
<evidence type="ECO:0000256" key="4">
    <source>
        <dbReference type="ARBA" id="ARBA00022692"/>
    </source>
</evidence>
<evidence type="ECO:0000259" key="8">
    <source>
        <dbReference type="Pfam" id="PF00482"/>
    </source>
</evidence>
<dbReference type="PRINTS" id="PR00812">
    <property type="entry name" value="BCTERIALGSPF"/>
</dbReference>
<reference evidence="9 10" key="1">
    <citation type="submission" date="2022-10" db="EMBL/GenBank/DDBJ databases">
        <title>Draft genome assembly of moderately radiation resistant bacterium Metabacillus halosaccharovorans.</title>
        <authorList>
            <person name="Pal S."/>
            <person name="Gopinathan A."/>
        </authorList>
    </citation>
    <scope>NUCLEOTIDE SEQUENCE [LARGE SCALE GENOMIC DNA]</scope>
    <source>
        <strain evidence="9 10">VITHBRA001</strain>
    </source>
</reference>
<evidence type="ECO:0000256" key="7">
    <source>
        <dbReference type="SAM" id="Phobius"/>
    </source>
</evidence>
<keyword evidence="5 7" id="KW-1133">Transmembrane helix</keyword>
<organism evidence="9 10">
    <name type="scientific">Metabacillus halosaccharovorans</name>
    <dbReference type="NCBI Taxonomy" id="930124"/>
    <lineage>
        <taxon>Bacteria</taxon>
        <taxon>Bacillati</taxon>
        <taxon>Bacillota</taxon>
        <taxon>Bacilli</taxon>
        <taxon>Bacillales</taxon>
        <taxon>Bacillaceae</taxon>
        <taxon>Metabacillus</taxon>
    </lineage>
</organism>
<dbReference type="NCBIfam" id="NF041012">
    <property type="entry name" value="T4P_ComGB"/>
    <property type="match status" value="1"/>
</dbReference>
<feature type="transmembrane region" description="Helical" evidence="7">
    <location>
        <begin position="316"/>
        <end position="337"/>
    </location>
</feature>
<keyword evidence="6 7" id="KW-0472">Membrane</keyword>
<dbReference type="InterPro" id="IPR018076">
    <property type="entry name" value="T2SS_GspF_dom"/>
</dbReference>
<sequence length="343" mass="40213">MKNKRWTLHDQTMILKRLSDLLDKGYTLNEALNFISLNEHGSKKVDLLQCLKKLSTGVSLRLALSQLHFHRDVISYLYFAEQHGDLEFSLRECSDILQKKITQMEKLAKLLRYPIFLIITVGIILSIVHFIISPQFEQLYQSMNIEASFFSLFLIVSFTALKWFSFFAAGLFVCLLSYYYFFFRKMPVEERMQLVIRIPIIKRFFTIFNSYFFSLQLSNLLKGGMSTFESLKVFQNQDILPFFKVEGSYLINRLSAGEQLHTIIENRGFYEKELPLVILHGQANGQLSRELYTYSQLIIEKLEQSTIKMMTIIQPVIYGFVGVIILFVYLSMLLPMYKMMENL</sequence>
<dbReference type="Pfam" id="PF00482">
    <property type="entry name" value="T2SSF"/>
    <property type="match status" value="2"/>
</dbReference>
<dbReference type="PANTHER" id="PTHR30012">
    <property type="entry name" value="GENERAL SECRETION PATHWAY PROTEIN"/>
    <property type="match status" value="1"/>
</dbReference>
<feature type="domain" description="Type II secretion system protein GspF" evidence="8">
    <location>
        <begin position="15"/>
        <end position="134"/>
    </location>
</feature>
<evidence type="ECO:0000256" key="5">
    <source>
        <dbReference type="ARBA" id="ARBA00022989"/>
    </source>
</evidence>
<protein>
    <submittedName>
        <fullName evidence="9">Competence type IV pilus assembly protein ComGB</fullName>
    </submittedName>
</protein>
<dbReference type="InterPro" id="IPR047692">
    <property type="entry name" value="T4P_ComGB"/>
</dbReference>
<name>A0ABT3DCY4_9BACI</name>
<comment type="caution">
    <text evidence="9">The sequence shown here is derived from an EMBL/GenBank/DDBJ whole genome shotgun (WGS) entry which is preliminary data.</text>
</comment>
<evidence type="ECO:0000313" key="10">
    <source>
        <dbReference type="Proteomes" id="UP001526147"/>
    </source>
</evidence>
<dbReference type="Gene3D" id="1.20.81.30">
    <property type="entry name" value="Type II secretion system (T2SS), domain F"/>
    <property type="match status" value="2"/>
</dbReference>
<dbReference type="Proteomes" id="UP001526147">
    <property type="component" value="Unassembled WGS sequence"/>
</dbReference>
<comment type="similarity">
    <text evidence="2">Belongs to the GSP F family.</text>
</comment>
<dbReference type="EMBL" id="JAOYEY010000024">
    <property type="protein sequence ID" value="MCV9884829.1"/>
    <property type="molecule type" value="Genomic_DNA"/>
</dbReference>
<accession>A0ABT3DCY4</accession>
<feature type="domain" description="Type II secretion system protein GspF" evidence="8">
    <location>
        <begin position="213"/>
        <end position="335"/>
    </location>
</feature>
<feature type="transmembrane region" description="Helical" evidence="7">
    <location>
        <begin position="152"/>
        <end position="182"/>
    </location>
</feature>
<dbReference type="RefSeq" id="WP_264141743.1">
    <property type="nucleotide sequence ID" value="NZ_JAOYEY010000024.1"/>
</dbReference>
<gene>
    <name evidence="9" type="primary">comGB</name>
    <name evidence="9" type="ORF">OIH86_04120</name>
</gene>
<evidence type="ECO:0000256" key="1">
    <source>
        <dbReference type="ARBA" id="ARBA00004651"/>
    </source>
</evidence>
<dbReference type="InterPro" id="IPR042094">
    <property type="entry name" value="T2SS_GspF_sf"/>
</dbReference>
<comment type="subcellular location">
    <subcellularLocation>
        <location evidence="1">Cell membrane</location>
        <topology evidence="1">Multi-pass membrane protein</topology>
    </subcellularLocation>
</comment>
<evidence type="ECO:0000256" key="3">
    <source>
        <dbReference type="ARBA" id="ARBA00022475"/>
    </source>
</evidence>
<dbReference type="InterPro" id="IPR003004">
    <property type="entry name" value="GspF/PilC"/>
</dbReference>
<evidence type="ECO:0000256" key="2">
    <source>
        <dbReference type="ARBA" id="ARBA00005745"/>
    </source>
</evidence>
<evidence type="ECO:0000313" key="9">
    <source>
        <dbReference type="EMBL" id="MCV9884829.1"/>
    </source>
</evidence>
<keyword evidence="10" id="KW-1185">Reference proteome</keyword>
<feature type="transmembrane region" description="Helical" evidence="7">
    <location>
        <begin position="110"/>
        <end position="132"/>
    </location>
</feature>
<proteinExistence type="inferred from homology"/>
<dbReference type="PANTHER" id="PTHR30012:SF0">
    <property type="entry name" value="TYPE II SECRETION SYSTEM PROTEIN F-RELATED"/>
    <property type="match status" value="1"/>
</dbReference>